<dbReference type="Proteomes" id="UP001174909">
    <property type="component" value="Unassembled WGS sequence"/>
</dbReference>
<accession>A0AA35T0M3</accession>
<proteinExistence type="predicted"/>
<evidence type="ECO:0000313" key="1">
    <source>
        <dbReference type="EMBL" id="CAI8038151.1"/>
    </source>
</evidence>
<dbReference type="AlphaFoldDB" id="A0AA35T0M3"/>
<keyword evidence="2" id="KW-1185">Reference proteome</keyword>
<name>A0AA35T0M3_GEOBA</name>
<gene>
    <name evidence="1" type="ORF">GBAR_LOCUS21280</name>
</gene>
<organism evidence="1 2">
    <name type="scientific">Geodia barretti</name>
    <name type="common">Barrett's horny sponge</name>
    <dbReference type="NCBI Taxonomy" id="519541"/>
    <lineage>
        <taxon>Eukaryota</taxon>
        <taxon>Metazoa</taxon>
        <taxon>Porifera</taxon>
        <taxon>Demospongiae</taxon>
        <taxon>Heteroscleromorpha</taxon>
        <taxon>Tetractinellida</taxon>
        <taxon>Astrophorina</taxon>
        <taxon>Geodiidae</taxon>
        <taxon>Geodia</taxon>
    </lineage>
</organism>
<protein>
    <submittedName>
        <fullName evidence="1">Uncharacterized protein</fullName>
    </submittedName>
</protein>
<dbReference type="EMBL" id="CASHTH010002979">
    <property type="protein sequence ID" value="CAI8038151.1"/>
    <property type="molecule type" value="Genomic_DNA"/>
</dbReference>
<reference evidence="1" key="1">
    <citation type="submission" date="2023-03" db="EMBL/GenBank/DDBJ databases">
        <authorList>
            <person name="Steffen K."/>
            <person name="Cardenas P."/>
        </authorList>
    </citation>
    <scope>NUCLEOTIDE SEQUENCE</scope>
</reference>
<sequence length="82" mass="9756">SQNYYNTWRGRHCVLGDRYTPARGRRLGDDAMLFRPLLHVGSGETGETRRTSAVLRSRSVDRDRERGQRFQIRWSWWVMVES</sequence>
<feature type="non-terminal residue" evidence="1">
    <location>
        <position position="1"/>
    </location>
</feature>
<evidence type="ECO:0000313" key="2">
    <source>
        <dbReference type="Proteomes" id="UP001174909"/>
    </source>
</evidence>
<comment type="caution">
    <text evidence="1">The sequence shown here is derived from an EMBL/GenBank/DDBJ whole genome shotgun (WGS) entry which is preliminary data.</text>
</comment>